<sequence length="197" mass="21936">MKWQVEAPYHVAFIDGDMVLNKIIYYVAFCRSDVVATTYHVAYGASDVLIRMEKLDVSKHGFQTKIGGTIVSFAGATIMTLYKGINVISIHGQTANNQSFSTPKLSFHKDWKKGSAILVASYLSLAALYILQPPTISRQPSPPRFVAGRQKMSRSKIPAIVDIFDHRSFIGTPFVTSKYHRSDVDNSWTICNSVGKE</sequence>
<evidence type="ECO:0000313" key="5">
    <source>
        <dbReference type="EMBL" id="PON40850.1"/>
    </source>
</evidence>
<evidence type="ECO:0000256" key="2">
    <source>
        <dbReference type="ARBA" id="ARBA00022989"/>
    </source>
</evidence>
<evidence type="ECO:0000256" key="4">
    <source>
        <dbReference type="SAM" id="Phobius"/>
    </source>
</evidence>
<feature type="transmembrane region" description="Helical" evidence="4">
    <location>
        <begin position="114"/>
        <end position="131"/>
    </location>
</feature>
<evidence type="ECO:0000256" key="1">
    <source>
        <dbReference type="ARBA" id="ARBA00022692"/>
    </source>
</evidence>
<dbReference type="GO" id="GO:0016020">
    <property type="term" value="C:membrane"/>
    <property type="evidence" value="ECO:0007669"/>
    <property type="project" value="InterPro"/>
</dbReference>
<keyword evidence="1 4" id="KW-0812">Transmembrane</keyword>
<evidence type="ECO:0000313" key="6">
    <source>
        <dbReference type="Proteomes" id="UP000237000"/>
    </source>
</evidence>
<dbReference type="Proteomes" id="UP000237000">
    <property type="component" value="Unassembled WGS sequence"/>
</dbReference>
<dbReference type="AlphaFoldDB" id="A0A2P5AWC0"/>
<dbReference type="STRING" id="63057.A0A2P5AWC0"/>
<dbReference type="EMBL" id="JXTC01000678">
    <property type="protein sequence ID" value="PON40850.1"/>
    <property type="molecule type" value="Genomic_DNA"/>
</dbReference>
<reference evidence="6" key="1">
    <citation type="submission" date="2016-06" db="EMBL/GenBank/DDBJ databases">
        <title>Parallel loss of symbiosis genes in relatives of nitrogen-fixing non-legume Parasponia.</title>
        <authorList>
            <person name="Van Velzen R."/>
            <person name="Holmer R."/>
            <person name="Bu F."/>
            <person name="Rutten L."/>
            <person name="Van Zeijl A."/>
            <person name="Liu W."/>
            <person name="Santuari L."/>
            <person name="Cao Q."/>
            <person name="Sharma T."/>
            <person name="Shen D."/>
            <person name="Roswanjaya Y."/>
            <person name="Wardhani T."/>
            <person name="Kalhor M.S."/>
            <person name="Jansen J."/>
            <person name="Van den Hoogen J."/>
            <person name="Gungor B."/>
            <person name="Hartog M."/>
            <person name="Hontelez J."/>
            <person name="Verver J."/>
            <person name="Yang W.-C."/>
            <person name="Schijlen E."/>
            <person name="Repin R."/>
            <person name="Schilthuizen M."/>
            <person name="Schranz E."/>
            <person name="Heidstra R."/>
            <person name="Miyata K."/>
            <person name="Fedorova E."/>
            <person name="Kohlen W."/>
            <person name="Bisseling T."/>
            <person name="Smit S."/>
            <person name="Geurts R."/>
        </authorList>
    </citation>
    <scope>NUCLEOTIDE SEQUENCE [LARGE SCALE GENOMIC DNA]</scope>
    <source>
        <strain evidence="6">cv. RG33-2</strain>
    </source>
</reference>
<proteinExistence type="predicted"/>
<dbReference type="InterPro" id="IPR030184">
    <property type="entry name" value="WAT1-related"/>
</dbReference>
<dbReference type="OrthoDB" id="10629311at2759"/>
<name>A0A2P5AWC0_TREOI</name>
<keyword evidence="3 4" id="KW-0472">Membrane</keyword>
<gene>
    <name evidence="5" type="ORF">TorRG33x02_339480</name>
</gene>
<keyword evidence="6" id="KW-1185">Reference proteome</keyword>
<evidence type="ECO:0000256" key="3">
    <source>
        <dbReference type="ARBA" id="ARBA00023136"/>
    </source>
</evidence>
<accession>A0A2P5AWC0</accession>
<organism evidence="5 6">
    <name type="scientific">Trema orientale</name>
    <name type="common">Charcoal tree</name>
    <name type="synonym">Celtis orientalis</name>
    <dbReference type="NCBI Taxonomy" id="63057"/>
    <lineage>
        <taxon>Eukaryota</taxon>
        <taxon>Viridiplantae</taxon>
        <taxon>Streptophyta</taxon>
        <taxon>Embryophyta</taxon>
        <taxon>Tracheophyta</taxon>
        <taxon>Spermatophyta</taxon>
        <taxon>Magnoliopsida</taxon>
        <taxon>eudicotyledons</taxon>
        <taxon>Gunneridae</taxon>
        <taxon>Pentapetalae</taxon>
        <taxon>rosids</taxon>
        <taxon>fabids</taxon>
        <taxon>Rosales</taxon>
        <taxon>Cannabaceae</taxon>
        <taxon>Trema</taxon>
    </lineage>
</organism>
<dbReference type="PANTHER" id="PTHR31218">
    <property type="entry name" value="WAT1-RELATED PROTEIN"/>
    <property type="match status" value="1"/>
</dbReference>
<dbReference type="InParanoid" id="A0A2P5AWC0"/>
<comment type="caution">
    <text evidence="5">The sequence shown here is derived from an EMBL/GenBank/DDBJ whole genome shotgun (WGS) entry which is preliminary data.</text>
</comment>
<keyword evidence="2 4" id="KW-1133">Transmembrane helix</keyword>
<dbReference type="GO" id="GO:0022857">
    <property type="term" value="F:transmembrane transporter activity"/>
    <property type="evidence" value="ECO:0007669"/>
    <property type="project" value="InterPro"/>
</dbReference>
<protein>
    <submittedName>
        <fullName evidence="5">WAT1-related protein</fullName>
    </submittedName>
</protein>